<dbReference type="AlphaFoldDB" id="A0A3Q8U061"/>
<evidence type="ECO:0008006" key="3">
    <source>
        <dbReference type="Google" id="ProtNLM"/>
    </source>
</evidence>
<organism evidence="1 2">
    <name type="scientific">Pseudomonas entomophila</name>
    <dbReference type="NCBI Taxonomy" id="312306"/>
    <lineage>
        <taxon>Bacteria</taxon>
        <taxon>Pseudomonadati</taxon>
        <taxon>Pseudomonadota</taxon>
        <taxon>Gammaproteobacteria</taxon>
        <taxon>Pseudomonadales</taxon>
        <taxon>Pseudomonadaceae</taxon>
        <taxon>Pseudomonas</taxon>
    </lineage>
</organism>
<dbReference type="KEGG" id="pory:EJA05_09755"/>
<accession>A0A3Q8U061</accession>
<sequence>MARKLIIDTNLLLLLVIGSLEGGRFIRVSKRLKKFADADYQKVLAIIAEHDEVHITPYIATEISNLIDLTGLAYHSALAVAGQLFSMFRQVESDIHTDSCGEHFLRFGITDNSLIQLASDYFILTDDHRMLGPLFASQPANIIPYTLA</sequence>
<name>A0A3Q8U061_9PSED</name>
<protein>
    <recommendedName>
        <fullName evidence="3">PIN domain-containing protein</fullName>
    </recommendedName>
</protein>
<dbReference type="EMBL" id="CP034338">
    <property type="protein sequence ID" value="AZL68006.1"/>
    <property type="molecule type" value="Genomic_DNA"/>
</dbReference>
<gene>
    <name evidence="1" type="ORF">EJA05_09755</name>
</gene>
<dbReference type="Proteomes" id="UP000268230">
    <property type="component" value="Chromosome"/>
</dbReference>
<reference evidence="1 2" key="1">
    <citation type="submission" date="2018-12" db="EMBL/GenBank/DDBJ databases">
        <authorList>
            <person name="Li S."/>
            <person name="Yang R."/>
            <person name="Chen G."/>
            <person name="Zou L."/>
            <person name="Zhang C."/>
            <person name="Chen Y."/>
            <person name="Liu Z."/>
            <person name="Li Y."/>
            <person name="Yan Y."/>
            <person name="Huang M."/>
            <person name="Chen T."/>
        </authorList>
    </citation>
    <scope>NUCLEOTIDE SEQUENCE [LARGE SCALE GENOMIC DNA]</scope>
    <source>
        <strain evidence="1 2">1257</strain>
    </source>
</reference>
<dbReference type="OrthoDB" id="8617452at2"/>
<evidence type="ECO:0000313" key="1">
    <source>
        <dbReference type="EMBL" id="AZL68006.1"/>
    </source>
</evidence>
<proteinExistence type="predicted"/>
<evidence type="ECO:0000313" key="2">
    <source>
        <dbReference type="Proteomes" id="UP000268230"/>
    </source>
</evidence>